<name>A0A0B7ML46_9CAUD</name>
<dbReference type="KEGG" id="vg:23301176"/>
<dbReference type="GO" id="GO:0004519">
    <property type="term" value="F:endonuclease activity"/>
    <property type="evidence" value="ECO:0007669"/>
    <property type="project" value="UniProtKB-KW"/>
</dbReference>
<reference evidence="2 3" key="1">
    <citation type="submission" date="2012-08" db="EMBL/GenBank/DDBJ databases">
        <title>Selection and characterization of a candidate therapeutic bacteriophage that lyses the German Escherichia coli O104:H4 outbreak strain.</title>
        <authorList>
            <person name="Merabishvilli M."/>
            <person name="De Vos D."/>
            <person name="Verbeken G."/>
            <person name="Kropinski A."/>
            <person name="Vandenheuvel D."/>
            <person name="Lavigne R."/>
            <person name="Wattiau P."/>
            <person name="Mast J."/>
            <person name="Ragimbeau C."/>
            <person name="Mossong J."/>
            <person name="Scheres J."/>
            <person name="Chanishvili N."/>
            <person name="Vaneechoutte M."/>
            <person name="Pirnay J.P."/>
        </authorList>
    </citation>
    <scope>NUCLEOTIDE SEQUENCE [LARGE SCALE GENOMIC DNA]</scope>
</reference>
<dbReference type="Pfam" id="PF13392">
    <property type="entry name" value="HNH_3"/>
    <property type="match status" value="1"/>
</dbReference>
<gene>
    <name evidence="2" type="ORF">BN201_0137</name>
</gene>
<sequence>MIKVHDDFKELYNVCSERFYYDETSGTIRRKYDCKSNHYKAGDVVGYKRKQKRTNSEDGVFYLFTKIDGVSYSIQQIVFLLTEGYIPNCIDHINRDTLDNHRENLRDASRSGNSRNKCKVYKNGFASSDYIGVSKRGSGFRCRIRIDHVIAYDETFENETSAAYAYNVECIKLGVSEYTNFNKFEDEESVRKLYEKEKENKEFQEYWKGTHKQGKRWGAKVKSVRLGTFETREEARLAIIRYKEGV</sequence>
<dbReference type="InterPro" id="IPR044925">
    <property type="entry name" value="His-Me_finger_sf"/>
</dbReference>
<dbReference type="InterPro" id="IPR003615">
    <property type="entry name" value="HNH_nuc"/>
</dbReference>
<organism evidence="2 3">
    <name type="scientific">Enterobacteria phage GEC-3S</name>
    <dbReference type="NCBI Taxonomy" id="1222338"/>
    <lineage>
        <taxon>Viruses</taxon>
        <taxon>Duplodnaviria</taxon>
        <taxon>Heunggongvirae</taxon>
        <taxon>Uroviricota</taxon>
        <taxon>Caudoviricetes</taxon>
        <taxon>Pantevenvirales</taxon>
        <taxon>Straboviridae</taxon>
        <taxon>Krischvirus</taxon>
        <taxon>Krischvirus gec3s</taxon>
    </lineage>
</organism>
<keyword evidence="2" id="KW-0378">Hydrolase</keyword>
<dbReference type="RefSeq" id="YP_009118820.1">
    <property type="nucleotide sequence ID" value="NC_025425.1"/>
</dbReference>
<dbReference type="EMBL" id="HE978309">
    <property type="protein sequence ID" value="CEO90740.1"/>
    <property type="molecule type" value="Genomic_DNA"/>
</dbReference>
<dbReference type="Proteomes" id="UP000203896">
    <property type="component" value="Segment"/>
</dbReference>
<evidence type="ECO:0000259" key="1">
    <source>
        <dbReference type="Pfam" id="PF13392"/>
    </source>
</evidence>
<dbReference type="SUPFAM" id="SSF54060">
    <property type="entry name" value="His-Me finger endonucleases"/>
    <property type="match status" value="1"/>
</dbReference>
<keyword evidence="2" id="KW-0255">Endonuclease</keyword>
<feature type="domain" description="HNH nuclease" evidence="1">
    <location>
        <begin position="75"/>
        <end position="115"/>
    </location>
</feature>
<keyword evidence="2" id="KW-0540">Nuclease</keyword>
<accession>A0A0B7ML46</accession>
<dbReference type="OrthoDB" id="21336at10239"/>
<protein>
    <submittedName>
        <fullName evidence="2">Putative HNH homing endonuclease</fullName>
    </submittedName>
</protein>
<proteinExistence type="predicted"/>
<dbReference type="Gene3D" id="3.90.75.20">
    <property type="match status" value="1"/>
</dbReference>
<dbReference type="GeneID" id="23301176"/>
<evidence type="ECO:0000313" key="2">
    <source>
        <dbReference type="EMBL" id="CEO90740.1"/>
    </source>
</evidence>
<keyword evidence="3" id="KW-1185">Reference proteome</keyword>
<evidence type="ECO:0000313" key="3">
    <source>
        <dbReference type="Proteomes" id="UP000203896"/>
    </source>
</evidence>